<proteinExistence type="predicted"/>
<reference evidence="14" key="1">
    <citation type="submission" date="2025-08" db="UniProtKB">
        <authorList>
            <consortium name="RefSeq"/>
        </authorList>
    </citation>
    <scope>IDENTIFICATION</scope>
    <source>
        <tissue evidence="14">Testes</tissue>
    </source>
</reference>
<sequence length="448" mass="49722">MVLIYVSFGVLSVLSGILHYFSSGTKQEVIITSNPTFTQFQRGYFLVYFLALAADWLQGPYLYKLYSYYGFIESQIAVLYVCGFASSVVFGTYAGILADKLGRKKLCMTFAVVYSVSCLTKLSRDYAILIVGRVLSGISTSLLFTAFEAWYVHEHVETHDFPAEWLPATFSKATFWNGILAIIAGIIANILAGGLDLGPVSPFIFAIPFLMASGTIVYFTWTENYGTKQAKLCKGCFDGLRDIVQSRRVLLIGIIQSLYESVMYIFVFLWTPILDSEGPPLGVIFSSFMICIMLGSSVFKILNAKRYPMFTILNISLALGLISMIICVGSSHPKYFSPSCSYIAFLILEFGCGMYFPAMGFLRSLILPEAHRAGIMNWFRVPLNLIACILLMVLHGDPSRLGEKNIFLICAILMSVAMMCGINFAVLVKDDDDLKTSTENDKDESITA</sequence>
<evidence type="ECO:0000256" key="5">
    <source>
        <dbReference type="ARBA" id="ARBA00022475"/>
    </source>
</evidence>
<dbReference type="Pfam" id="PF05631">
    <property type="entry name" value="MFS_5"/>
    <property type="match status" value="1"/>
</dbReference>
<keyword evidence="6 12" id="KW-0812">Transmembrane</keyword>
<feature type="transmembrane region" description="Helical" evidence="12">
    <location>
        <begin position="43"/>
        <end position="63"/>
    </location>
</feature>
<feature type="transmembrane region" description="Helical" evidence="12">
    <location>
        <begin position="309"/>
        <end position="331"/>
    </location>
</feature>
<dbReference type="PANTHER" id="PTHR23516:SF1">
    <property type="entry name" value="MOLYBDATE-ANION TRANSPORTER"/>
    <property type="match status" value="1"/>
</dbReference>
<organism evidence="13 14">
    <name type="scientific">Saccoglossus kowalevskii</name>
    <name type="common">Acorn worm</name>
    <dbReference type="NCBI Taxonomy" id="10224"/>
    <lineage>
        <taxon>Eukaryota</taxon>
        <taxon>Metazoa</taxon>
        <taxon>Hemichordata</taxon>
        <taxon>Enteropneusta</taxon>
        <taxon>Harrimaniidae</taxon>
        <taxon>Saccoglossus</taxon>
    </lineage>
</organism>
<evidence type="ECO:0000313" key="14">
    <source>
        <dbReference type="RefSeq" id="XP_006822017.1"/>
    </source>
</evidence>
<evidence type="ECO:0000256" key="6">
    <source>
        <dbReference type="ARBA" id="ARBA00022692"/>
    </source>
</evidence>
<accession>A0ABM0MPS6</accession>
<evidence type="ECO:0000256" key="11">
    <source>
        <dbReference type="ARBA" id="ARBA00032555"/>
    </source>
</evidence>
<keyword evidence="8" id="KW-0406">Ion transport</keyword>
<dbReference type="Gene3D" id="1.20.1250.20">
    <property type="entry name" value="MFS general substrate transporter like domains"/>
    <property type="match status" value="1"/>
</dbReference>
<name>A0ABM0MPS6_SACKO</name>
<feature type="transmembrane region" description="Helical" evidence="12">
    <location>
        <begin position="282"/>
        <end position="302"/>
    </location>
</feature>
<evidence type="ECO:0000256" key="3">
    <source>
        <dbReference type="ARBA" id="ARBA00021242"/>
    </source>
</evidence>
<feature type="transmembrane region" description="Helical" evidence="12">
    <location>
        <begin position="203"/>
        <end position="221"/>
    </location>
</feature>
<feature type="transmembrane region" description="Helical" evidence="12">
    <location>
        <begin position="378"/>
        <end position="394"/>
    </location>
</feature>
<dbReference type="PANTHER" id="PTHR23516">
    <property type="entry name" value="SAM (S-ADENOSYL METHIONINE) TRANSPORTER"/>
    <property type="match status" value="1"/>
</dbReference>
<dbReference type="CDD" id="cd17487">
    <property type="entry name" value="MFS_MFSD5_like"/>
    <property type="match status" value="1"/>
</dbReference>
<feature type="transmembrane region" description="Helical" evidence="12">
    <location>
        <begin position="75"/>
        <end position="94"/>
    </location>
</feature>
<evidence type="ECO:0000256" key="4">
    <source>
        <dbReference type="ARBA" id="ARBA00022448"/>
    </source>
</evidence>
<comment type="subcellular location">
    <subcellularLocation>
        <location evidence="2">Cell membrane</location>
        <topology evidence="2">Multi-pass membrane protein</topology>
    </subcellularLocation>
</comment>
<evidence type="ECO:0000256" key="7">
    <source>
        <dbReference type="ARBA" id="ARBA00022989"/>
    </source>
</evidence>
<keyword evidence="5" id="KW-1003">Cell membrane</keyword>
<evidence type="ECO:0000256" key="12">
    <source>
        <dbReference type="SAM" id="Phobius"/>
    </source>
</evidence>
<gene>
    <name evidence="14" type="primary">LOC100372737</name>
</gene>
<feature type="transmembrane region" description="Helical" evidence="12">
    <location>
        <begin position="249"/>
        <end position="270"/>
    </location>
</feature>
<keyword evidence="13" id="KW-1185">Reference proteome</keyword>
<evidence type="ECO:0000256" key="10">
    <source>
        <dbReference type="ARBA" id="ARBA00030646"/>
    </source>
</evidence>
<dbReference type="GeneID" id="100372737"/>
<protein>
    <recommendedName>
        <fullName evidence="3">Molybdate-anion transporter</fullName>
    </recommendedName>
    <alternativeName>
        <fullName evidence="10">Major facilitator superfamily domain-containing protein 5</fullName>
    </alternativeName>
    <alternativeName>
        <fullName evidence="11">Molybdate transporter 2 homolog</fullName>
    </alternativeName>
</protein>
<evidence type="ECO:0000256" key="1">
    <source>
        <dbReference type="ARBA" id="ARBA00003019"/>
    </source>
</evidence>
<evidence type="ECO:0000313" key="13">
    <source>
        <dbReference type="Proteomes" id="UP000694865"/>
    </source>
</evidence>
<feature type="transmembrane region" description="Helical" evidence="12">
    <location>
        <begin position="343"/>
        <end position="366"/>
    </location>
</feature>
<keyword evidence="7 12" id="KW-1133">Transmembrane helix</keyword>
<feature type="transmembrane region" description="Helical" evidence="12">
    <location>
        <begin position="173"/>
        <end position="191"/>
    </location>
</feature>
<comment type="function">
    <text evidence="1">Mediates high-affinity intracellular uptake of the rare oligo-element molybdenum.</text>
</comment>
<evidence type="ECO:0000256" key="9">
    <source>
        <dbReference type="ARBA" id="ARBA00023136"/>
    </source>
</evidence>
<evidence type="ECO:0000256" key="2">
    <source>
        <dbReference type="ARBA" id="ARBA00004651"/>
    </source>
</evidence>
<feature type="transmembrane region" description="Helical" evidence="12">
    <location>
        <begin position="406"/>
        <end position="428"/>
    </location>
</feature>
<dbReference type="SUPFAM" id="SSF103473">
    <property type="entry name" value="MFS general substrate transporter"/>
    <property type="match status" value="1"/>
</dbReference>
<feature type="transmembrane region" description="Helical" evidence="12">
    <location>
        <begin position="6"/>
        <end position="22"/>
    </location>
</feature>
<dbReference type="Proteomes" id="UP000694865">
    <property type="component" value="Unplaced"/>
</dbReference>
<dbReference type="RefSeq" id="XP_006822017.1">
    <property type="nucleotide sequence ID" value="XM_006821954.1"/>
</dbReference>
<dbReference type="InterPro" id="IPR036259">
    <property type="entry name" value="MFS_trans_sf"/>
</dbReference>
<keyword evidence="4" id="KW-0813">Transport</keyword>
<evidence type="ECO:0000256" key="8">
    <source>
        <dbReference type="ARBA" id="ARBA00023065"/>
    </source>
</evidence>
<dbReference type="InterPro" id="IPR008509">
    <property type="entry name" value="MOT2/MFSD5"/>
</dbReference>
<keyword evidence="9 12" id="KW-0472">Membrane</keyword>